<dbReference type="EMBL" id="JAPDOD010000013">
    <property type="protein sequence ID" value="MDA0161577.1"/>
    <property type="molecule type" value="Genomic_DNA"/>
</dbReference>
<sequence length="197" mass="20634">MRTAAAVALIVLTGRALAYALVDDPLAHATGGPELPLIALISGALALAIAAAVLWLAALGVNERRLLEPRARAPRLRLTTLPRKAATHFTASALVFTVLESYLHARAGLGLHGLSCLLGPVHRDALPILASLAVIATALGAALDHVIAWMRRTIAALRRDRRPAPKRRAVPTFAYTASPGRAPSRPHGARGPPVVVA</sequence>
<evidence type="ECO:0000313" key="4">
    <source>
        <dbReference type="Proteomes" id="UP001149140"/>
    </source>
</evidence>
<name>A0A9X3MSI3_9ACTN</name>
<feature type="transmembrane region" description="Helical" evidence="2">
    <location>
        <begin position="125"/>
        <end position="149"/>
    </location>
</feature>
<dbReference type="AlphaFoldDB" id="A0A9X3MSI3"/>
<keyword evidence="2" id="KW-1133">Transmembrane helix</keyword>
<evidence type="ECO:0000313" key="3">
    <source>
        <dbReference type="EMBL" id="MDA0161577.1"/>
    </source>
</evidence>
<reference evidence="3" key="1">
    <citation type="submission" date="2022-10" db="EMBL/GenBank/DDBJ databases">
        <title>The WGS of Solirubrobacter ginsenosidimutans DSM 21036.</title>
        <authorList>
            <person name="Jiang Z."/>
        </authorList>
    </citation>
    <scope>NUCLEOTIDE SEQUENCE</scope>
    <source>
        <strain evidence="3">DSM 21036</strain>
    </source>
</reference>
<protein>
    <submittedName>
        <fullName evidence="3">Uncharacterized protein</fullName>
    </submittedName>
</protein>
<evidence type="ECO:0000256" key="2">
    <source>
        <dbReference type="SAM" id="Phobius"/>
    </source>
</evidence>
<feature type="compositionally biased region" description="Basic residues" evidence="1">
    <location>
        <begin position="160"/>
        <end position="169"/>
    </location>
</feature>
<keyword evidence="2" id="KW-0472">Membrane</keyword>
<keyword evidence="4" id="KW-1185">Reference proteome</keyword>
<dbReference type="RefSeq" id="WP_270040794.1">
    <property type="nucleotide sequence ID" value="NZ_JAPDOD010000013.1"/>
</dbReference>
<organism evidence="3 4">
    <name type="scientific">Solirubrobacter ginsenosidimutans</name>
    <dbReference type="NCBI Taxonomy" id="490573"/>
    <lineage>
        <taxon>Bacteria</taxon>
        <taxon>Bacillati</taxon>
        <taxon>Actinomycetota</taxon>
        <taxon>Thermoleophilia</taxon>
        <taxon>Solirubrobacterales</taxon>
        <taxon>Solirubrobacteraceae</taxon>
        <taxon>Solirubrobacter</taxon>
    </lineage>
</organism>
<feature type="transmembrane region" description="Helical" evidence="2">
    <location>
        <begin position="85"/>
        <end position="105"/>
    </location>
</feature>
<proteinExistence type="predicted"/>
<evidence type="ECO:0000256" key="1">
    <source>
        <dbReference type="SAM" id="MobiDB-lite"/>
    </source>
</evidence>
<feature type="transmembrane region" description="Helical" evidence="2">
    <location>
        <begin position="37"/>
        <end position="61"/>
    </location>
</feature>
<dbReference type="Proteomes" id="UP001149140">
    <property type="component" value="Unassembled WGS sequence"/>
</dbReference>
<keyword evidence="2" id="KW-0812">Transmembrane</keyword>
<feature type="region of interest" description="Disordered" evidence="1">
    <location>
        <begin position="160"/>
        <end position="197"/>
    </location>
</feature>
<accession>A0A9X3MSI3</accession>
<comment type="caution">
    <text evidence="3">The sequence shown here is derived from an EMBL/GenBank/DDBJ whole genome shotgun (WGS) entry which is preliminary data.</text>
</comment>
<gene>
    <name evidence="3" type="ORF">OM076_14970</name>
</gene>